<keyword evidence="4" id="KW-1133">Transmembrane helix</keyword>
<evidence type="ECO:0000256" key="2">
    <source>
        <dbReference type="ARBA" id="ARBA00023163"/>
    </source>
</evidence>
<evidence type="ECO:0000259" key="5">
    <source>
        <dbReference type="Pfam" id="PF13490"/>
    </source>
</evidence>
<evidence type="ECO:0000256" key="3">
    <source>
        <dbReference type="SAM" id="MobiDB-lite"/>
    </source>
</evidence>
<evidence type="ECO:0000256" key="4">
    <source>
        <dbReference type="SAM" id="Phobius"/>
    </source>
</evidence>
<evidence type="ECO:0000256" key="1">
    <source>
        <dbReference type="ARBA" id="ARBA00023015"/>
    </source>
</evidence>
<evidence type="ECO:0000313" key="7">
    <source>
        <dbReference type="Proteomes" id="UP001595699"/>
    </source>
</evidence>
<keyword evidence="4" id="KW-0472">Membrane</keyword>
<keyword evidence="2" id="KW-0804">Transcription</keyword>
<comment type="caution">
    <text evidence="6">The sequence shown here is derived from an EMBL/GenBank/DDBJ whole genome shotgun (WGS) entry which is preliminary data.</text>
</comment>
<accession>A0ABV7YDJ3</accession>
<feature type="domain" description="Putative zinc-finger" evidence="5">
    <location>
        <begin position="7"/>
        <end position="35"/>
    </location>
</feature>
<dbReference type="EMBL" id="JBHRZH010000018">
    <property type="protein sequence ID" value="MFC3763400.1"/>
    <property type="molecule type" value="Genomic_DNA"/>
</dbReference>
<dbReference type="InterPro" id="IPR041916">
    <property type="entry name" value="Anti_sigma_zinc_sf"/>
</dbReference>
<reference evidence="7" key="1">
    <citation type="journal article" date="2019" name="Int. J. Syst. Evol. Microbiol.">
        <title>The Global Catalogue of Microorganisms (GCM) 10K type strain sequencing project: providing services to taxonomists for standard genome sequencing and annotation.</title>
        <authorList>
            <consortium name="The Broad Institute Genomics Platform"/>
            <consortium name="The Broad Institute Genome Sequencing Center for Infectious Disease"/>
            <person name="Wu L."/>
            <person name="Ma J."/>
        </authorList>
    </citation>
    <scope>NUCLEOTIDE SEQUENCE [LARGE SCALE GENOMIC DNA]</scope>
    <source>
        <strain evidence="7">CGMCC 4.7241</strain>
    </source>
</reference>
<keyword evidence="4" id="KW-0812">Transmembrane</keyword>
<feature type="region of interest" description="Disordered" evidence="3">
    <location>
        <begin position="66"/>
        <end position="117"/>
    </location>
</feature>
<evidence type="ECO:0000313" key="6">
    <source>
        <dbReference type="EMBL" id="MFC3763400.1"/>
    </source>
</evidence>
<name>A0ABV7YDJ3_9ACTN</name>
<protein>
    <submittedName>
        <fullName evidence="6">Anti-sigma factor family protein</fullName>
    </submittedName>
</protein>
<dbReference type="Proteomes" id="UP001595699">
    <property type="component" value="Unassembled WGS sequence"/>
</dbReference>
<dbReference type="RefSeq" id="WP_205117759.1">
    <property type="nucleotide sequence ID" value="NZ_JAFBCM010000001.1"/>
</dbReference>
<keyword evidence="1" id="KW-0805">Transcription regulation</keyword>
<sequence length="197" mass="20442">MSHDTPWLSSLADGELDHESRDQLLAHLAHCDECREAVEANRQVKAAVSSLPDPVPSESFVAGLLKLGDPQDDSQPPQPPPPVAPRRRLRGLTRPRTGPFTGRPGNLAASTGPGRASRLGRPLRVGVAGVVSLAGMAFVVAFAAGGETNQPSQVSVVPPVEQFSVEHAGTVANQPLGDAGAITASFDRGVLTGVVGR</sequence>
<keyword evidence="7" id="KW-1185">Reference proteome</keyword>
<gene>
    <name evidence="6" type="ORF">ACFOUW_21360</name>
</gene>
<dbReference type="Gene3D" id="1.10.10.1320">
    <property type="entry name" value="Anti-sigma factor, zinc-finger domain"/>
    <property type="match status" value="1"/>
</dbReference>
<proteinExistence type="predicted"/>
<dbReference type="InterPro" id="IPR027383">
    <property type="entry name" value="Znf_put"/>
</dbReference>
<feature type="transmembrane region" description="Helical" evidence="4">
    <location>
        <begin position="125"/>
        <end position="145"/>
    </location>
</feature>
<dbReference type="Pfam" id="PF13490">
    <property type="entry name" value="zf-HC2"/>
    <property type="match status" value="1"/>
</dbReference>
<organism evidence="6 7">
    <name type="scientific">Tenggerimyces flavus</name>
    <dbReference type="NCBI Taxonomy" id="1708749"/>
    <lineage>
        <taxon>Bacteria</taxon>
        <taxon>Bacillati</taxon>
        <taxon>Actinomycetota</taxon>
        <taxon>Actinomycetes</taxon>
        <taxon>Propionibacteriales</taxon>
        <taxon>Nocardioidaceae</taxon>
        <taxon>Tenggerimyces</taxon>
    </lineage>
</organism>